<organism evidence="19 20">
    <name type="scientific">Crinalium epipsammum PCC 9333</name>
    <dbReference type="NCBI Taxonomy" id="1173022"/>
    <lineage>
        <taxon>Bacteria</taxon>
        <taxon>Bacillati</taxon>
        <taxon>Cyanobacteriota</taxon>
        <taxon>Cyanophyceae</taxon>
        <taxon>Gomontiellales</taxon>
        <taxon>Gomontiellaceae</taxon>
        <taxon>Crinalium</taxon>
    </lineage>
</organism>
<dbReference type="CDD" id="cd13919">
    <property type="entry name" value="CuRO_HCO_II_like_5"/>
    <property type="match status" value="1"/>
</dbReference>
<feature type="transmembrane region" description="Helical" evidence="16">
    <location>
        <begin position="44"/>
        <end position="70"/>
    </location>
</feature>
<keyword evidence="11 16" id="KW-0472">Membrane</keyword>
<dbReference type="GO" id="GO:0005507">
    <property type="term" value="F:copper ion binding"/>
    <property type="evidence" value="ECO:0007669"/>
    <property type="project" value="InterPro"/>
</dbReference>
<evidence type="ECO:0000313" key="19">
    <source>
        <dbReference type="EMBL" id="AFZ14898.1"/>
    </source>
</evidence>
<feature type="domain" description="Cytochrome oxidase subunit II transmembrane region profile" evidence="18">
    <location>
        <begin position="21"/>
        <end position="119"/>
    </location>
</feature>
<keyword evidence="3 14" id="KW-0813">Transport</keyword>
<dbReference type="FunFam" id="1.10.287.90:FF:000013">
    <property type="entry name" value="Cytochrome c oxidase subunit 2"/>
    <property type="match status" value="1"/>
</dbReference>
<dbReference type="SUPFAM" id="SSF81464">
    <property type="entry name" value="Cytochrome c oxidase subunit II-like, transmembrane region"/>
    <property type="match status" value="1"/>
</dbReference>
<keyword evidence="20" id="KW-1185">Reference proteome</keyword>
<evidence type="ECO:0000256" key="1">
    <source>
        <dbReference type="ARBA" id="ARBA00004141"/>
    </source>
</evidence>
<comment type="similarity">
    <text evidence="2 14">Belongs to the cytochrome c oxidase subunit 2 family.</text>
</comment>
<dbReference type="InterPro" id="IPR011759">
    <property type="entry name" value="Cyt_c_oxidase_su2_TM_dom"/>
</dbReference>
<protein>
    <recommendedName>
        <fullName evidence="15">Cytochrome c oxidase subunit 2</fullName>
        <ecNumber evidence="15">7.1.1.9</ecNumber>
    </recommendedName>
</protein>
<evidence type="ECO:0000256" key="8">
    <source>
        <dbReference type="ARBA" id="ARBA00022982"/>
    </source>
</evidence>
<evidence type="ECO:0000256" key="11">
    <source>
        <dbReference type="ARBA" id="ARBA00023136"/>
    </source>
</evidence>
<feature type="transmembrane region" description="Helical" evidence="16">
    <location>
        <begin position="91"/>
        <end position="109"/>
    </location>
</feature>
<dbReference type="EMBL" id="CP003620">
    <property type="protein sequence ID" value="AFZ14898.1"/>
    <property type="molecule type" value="Genomic_DNA"/>
</dbReference>
<evidence type="ECO:0000256" key="6">
    <source>
        <dbReference type="ARBA" id="ARBA00022723"/>
    </source>
</evidence>
<keyword evidence="5 14" id="KW-0812">Transmembrane</keyword>
<dbReference type="STRING" id="1173022.Cri9333_4097"/>
<evidence type="ECO:0000259" key="18">
    <source>
        <dbReference type="PROSITE" id="PS50999"/>
    </source>
</evidence>
<accession>K9W3G5</accession>
<evidence type="ECO:0000259" key="17">
    <source>
        <dbReference type="PROSITE" id="PS50857"/>
    </source>
</evidence>
<keyword evidence="10 15" id="KW-0186">Copper</keyword>
<evidence type="ECO:0000256" key="3">
    <source>
        <dbReference type="ARBA" id="ARBA00022448"/>
    </source>
</evidence>
<evidence type="ECO:0000256" key="9">
    <source>
        <dbReference type="ARBA" id="ARBA00022989"/>
    </source>
</evidence>
<evidence type="ECO:0000256" key="5">
    <source>
        <dbReference type="ARBA" id="ARBA00022692"/>
    </source>
</evidence>
<dbReference type="PRINTS" id="PR01166">
    <property type="entry name" value="CYCOXIDASEII"/>
</dbReference>
<keyword evidence="8 14" id="KW-0249">Electron transport</keyword>
<keyword evidence="7" id="KW-1278">Translocase</keyword>
<evidence type="ECO:0000256" key="4">
    <source>
        <dbReference type="ARBA" id="ARBA00022660"/>
    </source>
</evidence>
<dbReference type="PANTHER" id="PTHR22888">
    <property type="entry name" value="CYTOCHROME C OXIDASE, SUBUNIT II"/>
    <property type="match status" value="1"/>
</dbReference>
<dbReference type="PATRIC" id="fig|1173022.3.peg.4424"/>
<dbReference type="InterPro" id="IPR036257">
    <property type="entry name" value="Cyt_c_oxidase_su2_TM_sf"/>
</dbReference>
<sequence length="333" mass="36101">MKIPSPISTLIVGVLLTLISLWYGQNHGLLPIAASNEAAQVDGLFNTMMTISTGIFLIVQGVIIISAIRFRKKKDDNTDGPPIHGNVPLEILWTAIPAVIVAWLSIYSFEVYNSMGGFDPMAGGDPHAMHTASKMRGAAIAATLPGSTEENEHTSQLIAVGVGASPENIGRTADVVVNVNGLQFAWIFNYPDTSITSGELHIPAGKEVQLNISAADVIHALWLPELRLKQDAIPGRTTEIRFTAQRVGEYPIRCAELCGAYHGAMNTRLIVHTPEDYQTWVQSQQEVANNPDLNQAVAVNPATLSEGEYLNPYANEMGITSETLQQIHATHHH</sequence>
<dbReference type="GO" id="GO:0004129">
    <property type="term" value="F:cytochrome-c oxidase activity"/>
    <property type="evidence" value="ECO:0007669"/>
    <property type="project" value="UniProtKB-EC"/>
</dbReference>
<comment type="catalytic activity">
    <reaction evidence="13 15">
        <text>4 Fe(II)-[cytochrome c] + O2 + 8 H(+)(in) = 4 Fe(III)-[cytochrome c] + 2 H2O + 4 H(+)(out)</text>
        <dbReference type="Rhea" id="RHEA:11436"/>
        <dbReference type="Rhea" id="RHEA-COMP:10350"/>
        <dbReference type="Rhea" id="RHEA-COMP:14399"/>
        <dbReference type="ChEBI" id="CHEBI:15377"/>
        <dbReference type="ChEBI" id="CHEBI:15378"/>
        <dbReference type="ChEBI" id="CHEBI:15379"/>
        <dbReference type="ChEBI" id="CHEBI:29033"/>
        <dbReference type="ChEBI" id="CHEBI:29034"/>
        <dbReference type="EC" id="7.1.1.9"/>
    </reaction>
</comment>
<dbReference type="GO" id="GO:0005886">
    <property type="term" value="C:plasma membrane"/>
    <property type="evidence" value="ECO:0007669"/>
    <property type="project" value="UniProtKB-SubCell"/>
</dbReference>
<comment type="subcellular location">
    <subcellularLocation>
        <location evidence="14">Cell membrane</location>
        <topology evidence="14">Multi-pass membrane protein</topology>
    </subcellularLocation>
    <subcellularLocation>
        <location evidence="1">Membrane</location>
        <topology evidence="1">Multi-pass membrane protein</topology>
    </subcellularLocation>
</comment>
<dbReference type="Gene3D" id="2.60.40.420">
    <property type="entry name" value="Cupredoxins - blue copper proteins"/>
    <property type="match status" value="1"/>
</dbReference>
<dbReference type="Pfam" id="PF00116">
    <property type="entry name" value="COX2"/>
    <property type="match status" value="1"/>
</dbReference>
<dbReference type="RefSeq" id="WP_015204997.1">
    <property type="nucleotide sequence ID" value="NC_019753.1"/>
</dbReference>
<evidence type="ECO:0000256" key="10">
    <source>
        <dbReference type="ARBA" id="ARBA00023008"/>
    </source>
</evidence>
<evidence type="ECO:0000313" key="20">
    <source>
        <dbReference type="Proteomes" id="UP000010472"/>
    </source>
</evidence>
<dbReference type="InterPro" id="IPR008972">
    <property type="entry name" value="Cupredoxin"/>
</dbReference>
<dbReference type="GO" id="GO:0042773">
    <property type="term" value="P:ATP synthesis coupled electron transport"/>
    <property type="evidence" value="ECO:0007669"/>
    <property type="project" value="TreeGrafter"/>
</dbReference>
<dbReference type="EC" id="7.1.1.9" evidence="15"/>
<dbReference type="eggNOG" id="COG1622">
    <property type="taxonomic scope" value="Bacteria"/>
</dbReference>
<dbReference type="PROSITE" id="PS00078">
    <property type="entry name" value="COX2"/>
    <property type="match status" value="1"/>
</dbReference>
<gene>
    <name evidence="19" type="ORF">Cri9333_4097</name>
</gene>
<evidence type="ECO:0000256" key="2">
    <source>
        <dbReference type="ARBA" id="ARBA00007866"/>
    </source>
</evidence>
<dbReference type="HOGENOM" id="CLU_036876_4_2_3"/>
<reference evidence="19 20" key="1">
    <citation type="submission" date="2012-06" db="EMBL/GenBank/DDBJ databases">
        <title>Finished chromosome of genome of Crinalium epipsammum PCC 9333.</title>
        <authorList>
            <consortium name="US DOE Joint Genome Institute"/>
            <person name="Gugger M."/>
            <person name="Coursin T."/>
            <person name="Rippka R."/>
            <person name="Tandeau De Marsac N."/>
            <person name="Huntemann M."/>
            <person name="Wei C.-L."/>
            <person name="Han J."/>
            <person name="Detter J.C."/>
            <person name="Han C."/>
            <person name="Tapia R."/>
            <person name="Davenport K."/>
            <person name="Daligault H."/>
            <person name="Erkkila T."/>
            <person name="Gu W."/>
            <person name="Munk A.C.C."/>
            <person name="Teshima H."/>
            <person name="Xu Y."/>
            <person name="Chain P."/>
            <person name="Chen A."/>
            <person name="Krypides N."/>
            <person name="Mavromatis K."/>
            <person name="Markowitz V."/>
            <person name="Szeto E."/>
            <person name="Ivanova N."/>
            <person name="Mikhailova N."/>
            <person name="Ovchinnikova G."/>
            <person name="Pagani I."/>
            <person name="Pati A."/>
            <person name="Goodwin L."/>
            <person name="Peters L."/>
            <person name="Pitluck S."/>
            <person name="Woyke T."/>
            <person name="Kerfeld C."/>
        </authorList>
    </citation>
    <scope>NUCLEOTIDE SEQUENCE [LARGE SCALE GENOMIC DNA]</scope>
    <source>
        <strain evidence="19 20">PCC 9333</strain>
    </source>
</reference>
<dbReference type="Proteomes" id="UP000010472">
    <property type="component" value="Chromosome"/>
</dbReference>
<dbReference type="PANTHER" id="PTHR22888:SF9">
    <property type="entry name" value="CYTOCHROME C OXIDASE SUBUNIT 2"/>
    <property type="match status" value="1"/>
</dbReference>
<dbReference type="InterPro" id="IPR001505">
    <property type="entry name" value="Copper_CuA"/>
</dbReference>
<dbReference type="OrthoDB" id="9781261at2"/>
<dbReference type="InterPro" id="IPR002429">
    <property type="entry name" value="CcO_II-like_C"/>
</dbReference>
<dbReference type="PROSITE" id="PS50999">
    <property type="entry name" value="COX2_TM"/>
    <property type="match status" value="1"/>
</dbReference>
<evidence type="ECO:0000256" key="12">
    <source>
        <dbReference type="ARBA" id="ARBA00024688"/>
    </source>
</evidence>
<dbReference type="AlphaFoldDB" id="K9W3G5"/>
<name>K9W3G5_9CYAN</name>
<feature type="domain" description="Cytochrome oxidase subunit II copper A binding" evidence="17">
    <location>
        <begin position="172"/>
        <end position="283"/>
    </location>
</feature>
<comment type="function">
    <text evidence="12 15">Subunits I and II form the functional core of the enzyme complex. Electrons originating in cytochrome c are transferred via heme a and Cu(A) to the binuclear center formed by heme a3 and Cu(B).</text>
</comment>
<dbReference type="InterPro" id="IPR045187">
    <property type="entry name" value="CcO_II"/>
</dbReference>
<dbReference type="KEGG" id="cep:Cri9333_4097"/>
<evidence type="ECO:0000256" key="13">
    <source>
        <dbReference type="ARBA" id="ARBA00047816"/>
    </source>
</evidence>
<dbReference type="SUPFAM" id="SSF49503">
    <property type="entry name" value="Cupredoxins"/>
    <property type="match status" value="1"/>
</dbReference>
<feature type="transmembrane region" description="Helical" evidence="16">
    <location>
        <begin position="7"/>
        <end position="24"/>
    </location>
</feature>
<evidence type="ECO:0000256" key="16">
    <source>
        <dbReference type="SAM" id="Phobius"/>
    </source>
</evidence>
<comment type="cofactor">
    <cofactor evidence="15">
        <name>Cu cation</name>
        <dbReference type="ChEBI" id="CHEBI:23378"/>
    </cofactor>
    <text evidence="15">Binds a copper A center.</text>
</comment>
<dbReference type="Gene3D" id="1.10.287.90">
    <property type="match status" value="1"/>
</dbReference>
<dbReference type="Pfam" id="PF02790">
    <property type="entry name" value="COX2_TM"/>
    <property type="match status" value="1"/>
</dbReference>
<proteinExistence type="inferred from homology"/>
<keyword evidence="4 14" id="KW-0679">Respiratory chain</keyword>
<keyword evidence="9 16" id="KW-1133">Transmembrane helix</keyword>
<evidence type="ECO:0000256" key="14">
    <source>
        <dbReference type="RuleBase" id="RU000456"/>
    </source>
</evidence>
<evidence type="ECO:0000256" key="15">
    <source>
        <dbReference type="RuleBase" id="RU004024"/>
    </source>
</evidence>
<evidence type="ECO:0000256" key="7">
    <source>
        <dbReference type="ARBA" id="ARBA00022967"/>
    </source>
</evidence>
<dbReference type="PROSITE" id="PS50857">
    <property type="entry name" value="COX2_CUA"/>
    <property type="match status" value="1"/>
</dbReference>
<keyword evidence="6 15" id="KW-0479">Metal-binding</keyword>